<organism evidence="2 3">
    <name type="scientific">Yokenella regensburgei</name>
    <dbReference type="NCBI Taxonomy" id="158877"/>
    <lineage>
        <taxon>Bacteria</taxon>
        <taxon>Pseudomonadati</taxon>
        <taxon>Pseudomonadota</taxon>
        <taxon>Gammaproteobacteria</taxon>
        <taxon>Enterobacterales</taxon>
        <taxon>Enterobacteriaceae</taxon>
        <taxon>Yokenella</taxon>
    </lineage>
</organism>
<protein>
    <submittedName>
        <fullName evidence="2">23S rRNA (Uracil-C(5))-methyltransferase RlmCD</fullName>
        <ecNumber evidence="2">2.1.1.189</ecNumber>
    </submittedName>
</protein>
<evidence type="ECO:0000313" key="2">
    <source>
        <dbReference type="EMBL" id="SQA62925.1"/>
    </source>
</evidence>
<sequence>MLIDDIDFAELYRQQLLEAKRTEKTPDHWDKRAEKMAVTCTSPADSYLQQLMAKIDLQGAETLFDMGCGPGTVSLMLAGQLQAVYGIDYSQGMLDVAARRAGAQGIRNAQWIARAWEDDWRDLPRCDIAVASRSTLVADMRDAMTKLNGQARLRVYTTHLVSSSFVSPAIQRALGREVVELPNYIYAINVLYQMGIHPRVDYIRGKNCQQDNSTWARFEENVRWSMGELSAEERDRLHHWYQLQDAGQIAPASRDWALISWDSISQDAIR</sequence>
<dbReference type="InterPro" id="IPR029063">
    <property type="entry name" value="SAM-dependent_MTases_sf"/>
</dbReference>
<evidence type="ECO:0000313" key="3">
    <source>
        <dbReference type="Proteomes" id="UP000251313"/>
    </source>
</evidence>
<dbReference type="Pfam" id="PF13649">
    <property type="entry name" value="Methyltransf_25"/>
    <property type="match status" value="1"/>
</dbReference>
<comment type="caution">
    <text evidence="2">The sequence shown here is derived from an EMBL/GenBank/DDBJ whole genome shotgun (WGS) entry which is preliminary data.</text>
</comment>
<dbReference type="GO" id="GO:0032259">
    <property type="term" value="P:methylation"/>
    <property type="evidence" value="ECO:0007669"/>
    <property type="project" value="UniProtKB-KW"/>
</dbReference>
<dbReference type="SUPFAM" id="SSF53335">
    <property type="entry name" value="S-adenosyl-L-methionine-dependent methyltransferases"/>
    <property type="match status" value="1"/>
</dbReference>
<reference evidence="2 3" key="1">
    <citation type="submission" date="2018-06" db="EMBL/GenBank/DDBJ databases">
        <authorList>
            <consortium name="Pathogen Informatics"/>
            <person name="Doyle S."/>
        </authorList>
    </citation>
    <scope>NUCLEOTIDE SEQUENCE [LARGE SCALE GENOMIC DNA]</scope>
    <source>
        <strain evidence="2 3">NCTC11967</strain>
    </source>
</reference>
<accession>A0AB38FWB3</accession>
<dbReference type="Proteomes" id="UP000251313">
    <property type="component" value="Unassembled WGS sequence"/>
</dbReference>
<keyword evidence="2" id="KW-0489">Methyltransferase</keyword>
<dbReference type="RefSeq" id="WP_038253250.1">
    <property type="nucleotide sequence ID" value="NZ_DAMADI010000009.1"/>
</dbReference>
<dbReference type="EMBL" id="UAVL01000009">
    <property type="protein sequence ID" value="SQA62925.1"/>
    <property type="molecule type" value="Genomic_DNA"/>
</dbReference>
<dbReference type="Gene3D" id="3.40.50.150">
    <property type="entry name" value="Vaccinia Virus protein VP39"/>
    <property type="match status" value="1"/>
</dbReference>
<dbReference type="CDD" id="cd02440">
    <property type="entry name" value="AdoMet_MTases"/>
    <property type="match status" value="1"/>
</dbReference>
<feature type="domain" description="Methyltransferase" evidence="1">
    <location>
        <begin position="65"/>
        <end position="134"/>
    </location>
</feature>
<proteinExistence type="predicted"/>
<gene>
    <name evidence="2" type="primary">rlmCD</name>
    <name evidence="2" type="ORF">NCTC11967_01943</name>
</gene>
<dbReference type="EC" id="2.1.1.189" evidence="2"/>
<dbReference type="GO" id="GO:0008168">
    <property type="term" value="F:methyltransferase activity"/>
    <property type="evidence" value="ECO:0007669"/>
    <property type="project" value="UniProtKB-KW"/>
</dbReference>
<evidence type="ECO:0000259" key="1">
    <source>
        <dbReference type="Pfam" id="PF13649"/>
    </source>
</evidence>
<name>A0AB38FWB3_9ENTR</name>
<keyword evidence="2" id="KW-0808">Transferase</keyword>
<dbReference type="InterPro" id="IPR041698">
    <property type="entry name" value="Methyltransf_25"/>
</dbReference>
<dbReference type="AlphaFoldDB" id="A0AB38FWB3"/>